<accession>A0A662DKH6</accession>
<dbReference type="Pfam" id="PF17645">
    <property type="entry name" value="Amdase"/>
    <property type="match status" value="1"/>
</dbReference>
<dbReference type="AlphaFoldDB" id="A0A662DKH6"/>
<dbReference type="EMBL" id="QMQA01000006">
    <property type="protein sequence ID" value="RLE15388.1"/>
    <property type="molecule type" value="Genomic_DNA"/>
</dbReference>
<gene>
    <name evidence="1" type="ORF">DRJ04_00540</name>
</gene>
<dbReference type="PANTHER" id="PTHR40267:SF1">
    <property type="entry name" value="BLR3294 PROTEIN"/>
    <property type="match status" value="1"/>
</dbReference>
<evidence type="ECO:0000313" key="2">
    <source>
        <dbReference type="Proteomes" id="UP000280417"/>
    </source>
</evidence>
<evidence type="ECO:0008006" key="3">
    <source>
        <dbReference type="Google" id="ProtNLM"/>
    </source>
</evidence>
<dbReference type="Proteomes" id="UP000280417">
    <property type="component" value="Unassembled WGS sequence"/>
</dbReference>
<evidence type="ECO:0000313" key="1">
    <source>
        <dbReference type="EMBL" id="RLE15388.1"/>
    </source>
</evidence>
<protein>
    <recommendedName>
        <fullName evidence="3">Asp/Glu racemase</fullName>
    </recommendedName>
</protein>
<name>A0A662DKH6_UNCAE</name>
<dbReference type="InterPro" id="IPR053714">
    <property type="entry name" value="Iso_Racemase_Enz_sf"/>
</dbReference>
<dbReference type="InterPro" id="IPR026286">
    <property type="entry name" value="MaiA/AMDase"/>
</dbReference>
<organism evidence="1 2">
    <name type="scientific">Aerophobetes bacterium</name>
    <dbReference type="NCBI Taxonomy" id="2030807"/>
    <lineage>
        <taxon>Bacteria</taxon>
        <taxon>Candidatus Aerophobota</taxon>
    </lineage>
</organism>
<dbReference type="PIRSF" id="PIRSF015736">
    <property type="entry name" value="MI"/>
    <property type="match status" value="1"/>
</dbReference>
<dbReference type="Gene3D" id="3.40.50.12500">
    <property type="match status" value="1"/>
</dbReference>
<sequence>MDINNKEHKIKKGCKMIQKSEEAYGVPYGYRAKVGLIVVGPNLNPTPEICRMLPSYVQVRETRIHMEPVVNVEECSKLSARLREPAGLLAEGMTSPILGKNSAIAFACTAGSLVGGPGWDKKEIEAMESNSKGIPCTTTATAVEEAMRFMGFKKIVIAGPYIDEINKKFKEFYEASGFEVLKVAGLQIEDLYEIGATKPSQAYQVAMEAVVPEADGIFIACTNFRCSDVIEEIESDSGKPVVAANQATAWHLMKLLGINDVVEGYGQLLRKVPRT</sequence>
<reference evidence="1 2" key="1">
    <citation type="submission" date="2018-06" db="EMBL/GenBank/DDBJ databases">
        <title>Extensive metabolic versatility and redundancy in microbially diverse, dynamic hydrothermal sediments.</title>
        <authorList>
            <person name="Dombrowski N."/>
            <person name="Teske A."/>
            <person name="Baker B.J."/>
        </authorList>
    </citation>
    <scope>NUCLEOTIDE SEQUENCE [LARGE SCALE GENOMIC DNA]</scope>
    <source>
        <strain evidence="1">B3_G15</strain>
    </source>
</reference>
<dbReference type="PANTHER" id="PTHR40267">
    <property type="entry name" value="BLR3294 PROTEIN"/>
    <property type="match status" value="1"/>
</dbReference>
<proteinExistence type="predicted"/>
<comment type="caution">
    <text evidence="1">The sequence shown here is derived from an EMBL/GenBank/DDBJ whole genome shotgun (WGS) entry which is preliminary data.</text>
</comment>